<dbReference type="GO" id="GO:0004534">
    <property type="term" value="F:5'-3' RNA exonuclease activity"/>
    <property type="evidence" value="ECO:0007669"/>
    <property type="project" value="TreeGrafter"/>
</dbReference>
<protein>
    <recommendedName>
        <fullName evidence="1">Metallo-beta-lactamase domain-containing protein</fullName>
    </recommendedName>
</protein>
<proteinExistence type="predicted"/>
<dbReference type="AlphaFoldDB" id="A0A6S7K3W9"/>
<dbReference type="OrthoDB" id="10249535at2759"/>
<dbReference type="PANTHER" id="PTHR11203">
    <property type="entry name" value="CLEAVAGE AND POLYADENYLATION SPECIFICITY FACTOR FAMILY MEMBER"/>
    <property type="match status" value="1"/>
</dbReference>
<dbReference type="Gene3D" id="3.60.15.10">
    <property type="entry name" value="Ribonuclease Z/Hydroxyacylglutathione hydrolase-like"/>
    <property type="match status" value="1"/>
</dbReference>
<dbReference type="PANTHER" id="PTHR11203:SF11">
    <property type="entry name" value="CLEAVAGE AND POLYADENYLATION SPECIFICITY FACTOR SUBUNIT 3"/>
    <property type="match status" value="1"/>
</dbReference>
<sequence>MLDFGIHPGYNGLDSLPFVDEIDAEEIDLLLISHFHLDHCGGLPWFLEKTTFKGRVFMTHPTKAIYRWLLSDFVKVSNMTADQMLFTEKDLEKSMDKIETVHFHE</sequence>
<evidence type="ECO:0000313" key="2">
    <source>
        <dbReference type="EMBL" id="CAB4038168.1"/>
    </source>
</evidence>
<organism evidence="2 3">
    <name type="scientific">Paramuricea clavata</name>
    <name type="common">Red gorgonian</name>
    <name type="synonym">Violescent sea-whip</name>
    <dbReference type="NCBI Taxonomy" id="317549"/>
    <lineage>
        <taxon>Eukaryota</taxon>
        <taxon>Metazoa</taxon>
        <taxon>Cnidaria</taxon>
        <taxon>Anthozoa</taxon>
        <taxon>Octocorallia</taxon>
        <taxon>Malacalcyonacea</taxon>
        <taxon>Plexauridae</taxon>
        <taxon>Paramuricea</taxon>
    </lineage>
</organism>
<evidence type="ECO:0000313" key="3">
    <source>
        <dbReference type="Proteomes" id="UP001152795"/>
    </source>
</evidence>
<dbReference type="GO" id="GO:0006398">
    <property type="term" value="P:mRNA 3'-end processing by stem-loop binding and cleavage"/>
    <property type="evidence" value="ECO:0007669"/>
    <property type="project" value="TreeGrafter"/>
</dbReference>
<dbReference type="SUPFAM" id="SSF56281">
    <property type="entry name" value="Metallo-hydrolase/oxidoreductase"/>
    <property type="match status" value="1"/>
</dbReference>
<dbReference type="InterPro" id="IPR050698">
    <property type="entry name" value="MBL"/>
</dbReference>
<comment type="caution">
    <text evidence="2">The sequence shown here is derived from an EMBL/GenBank/DDBJ whole genome shotgun (WGS) entry which is preliminary data.</text>
</comment>
<accession>A0A6S7K3W9</accession>
<keyword evidence="3" id="KW-1185">Reference proteome</keyword>
<dbReference type="EMBL" id="CACRXK020023888">
    <property type="protein sequence ID" value="CAB4038168.1"/>
    <property type="molecule type" value="Genomic_DNA"/>
</dbReference>
<dbReference type="Proteomes" id="UP001152795">
    <property type="component" value="Unassembled WGS sequence"/>
</dbReference>
<dbReference type="GO" id="GO:0003723">
    <property type="term" value="F:RNA binding"/>
    <property type="evidence" value="ECO:0007669"/>
    <property type="project" value="TreeGrafter"/>
</dbReference>
<dbReference type="GO" id="GO:0005847">
    <property type="term" value="C:mRNA cleavage and polyadenylation specificity factor complex"/>
    <property type="evidence" value="ECO:0007669"/>
    <property type="project" value="TreeGrafter"/>
</dbReference>
<name>A0A6S7K3W9_PARCT</name>
<reference evidence="2" key="1">
    <citation type="submission" date="2020-04" db="EMBL/GenBank/DDBJ databases">
        <authorList>
            <person name="Alioto T."/>
            <person name="Alioto T."/>
            <person name="Gomez Garrido J."/>
        </authorList>
    </citation>
    <scope>NUCLEOTIDE SEQUENCE</scope>
    <source>
        <strain evidence="2">A484AB</strain>
    </source>
</reference>
<dbReference type="Pfam" id="PF00753">
    <property type="entry name" value="Lactamase_B"/>
    <property type="match status" value="1"/>
</dbReference>
<dbReference type="InterPro" id="IPR036866">
    <property type="entry name" value="RibonucZ/Hydroxyglut_hydro"/>
</dbReference>
<evidence type="ECO:0000259" key="1">
    <source>
        <dbReference type="Pfam" id="PF00753"/>
    </source>
</evidence>
<dbReference type="InterPro" id="IPR001279">
    <property type="entry name" value="Metallo-B-lactamas"/>
</dbReference>
<dbReference type="GO" id="GO:0004521">
    <property type="term" value="F:RNA endonuclease activity"/>
    <property type="evidence" value="ECO:0007669"/>
    <property type="project" value="TreeGrafter"/>
</dbReference>
<feature type="non-terminal residue" evidence="2">
    <location>
        <position position="105"/>
    </location>
</feature>
<feature type="domain" description="Metallo-beta-lactamase" evidence="1">
    <location>
        <begin position="2"/>
        <end position="77"/>
    </location>
</feature>
<gene>
    <name evidence="2" type="ORF">PACLA_8A068267</name>
</gene>